<keyword evidence="1" id="KW-0732">Signal</keyword>
<gene>
    <name evidence="2" type="ORF">Rain11_0937</name>
</gene>
<evidence type="ECO:0008006" key="4">
    <source>
        <dbReference type="Google" id="ProtNLM"/>
    </source>
</evidence>
<proteinExistence type="predicted"/>
<feature type="chain" id="PRO_5015001419" description="Tetratricopeptide repeat" evidence="1">
    <location>
        <begin position="19"/>
        <end position="308"/>
    </location>
</feature>
<feature type="signal peptide" evidence="1">
    <location>
        <begin position="1"/>
        <end position="18"/>
    </location>
</feature>
<dbReference type="AlphaFoldDB" id="A0A2N3II13"/>
<dbReference type="OrthoDB" id="977247at2"/>
<comment type="caution">
    <text evidence="2">The sequence shown here is derived from an EMBL/GenBank/DDBJ whole genome shotgun (WGS) entry which is preliminary data.</text>
</comment>
<name>A0A2N3II13_9BACT</name>
<organism evidence="2 3">
    <name type="scientific">Raineya orbicola</name>
    <dbReference type="NCBI Taxonomy" id="2016530"/>
    <lineage>
        <taxon>Bacteria</taxon>
        <taxon>Pseudomonadati</taxon>
        <taxon>Bacteroidota</taxon>
        <taxon>Cytophagia</taxon>
        <taxon>Cytophagales</taxon>
        <taxon>Raineyaceae</taxon>
        <taxon>Raineya</taxon>
    </lineage>
</organism>
<protein>
    <recommendedName>
        <fullName evidence="4">Tetratricopeptide repeat</fullName>
    </recommendedName>
</protein>
<accession>A0A2N3II13</accession>
<dbReference type="Proteomes" id="UP000233387">
    <property type="component" value="Unassembled WGS sequence"/>
</dbReference>
<reference evidence="2 3" key="1">
    <citation type="submission" date="2017-06" db="EMBL/GenBank/DDBJ databases">
        <title>Raineya orbicola gen. nov., sp. nov. a slightly thermophilic bacterium of the phylum Bacteroidetes and the description of Raineyaceae fam. nov.</title>
        <authorList>
            <person name="Albuquerque L."/>
            <person name="Polonia A.R.M."/>
            <person name="Barroso C."/>
            <person name="Froufe H.J.C."/>
            <person name="Lage O."/>
            <person name="Lobo-Da-Cunha A."/>
            <person name="Egas C."/>
            <person name="Da Costa M.S."/>
        </authorList>
    </citation>
    <scope>NUCLEOTIDE SEQUENCE [LARGE SCALE GENOMIC DNA]</scope>
    <source>
        <strain evidence="2 3">SPSPC-11</strain>
    </source>
</reference>
<dbReference type="RefSeq" id="WP_101358205.1">
    <property type="nucleotide sequence ID" value="NZ_NKXO01000012.1"/>
</dbReference>
<dbReference type="EMBL" id="NKXO01000012">
    <property type="protein sequence ID" value="PKQ70000.1"/>
    <property type="molecule type" value="Genomic_DNA"/>
</dbReference>
<sequence length="308" mass="35253">MRKLCLLFLLACANLLLAQDFKVLHSYGNNTLKTTKKKIFIGTSLKNSDVIVVGENSYINLMHEKTGKTLEIKQKGEYLLGNFKVPAQGSSTFAKYGSFVLGEMTKAEKQDINKNHRKYMAMTGAVSRERKSISIDKAIPLVVPPESENSYLFGNSTTIVWVGEEGKKYYVRIKTLGGETVALLEVTQPKFTFNFSLLKKNKDGLANYEVLVYEAENENVKGSFNISLLEARNRSNIEKEIKDFRPETAMDYLILARFFEENKLLFDALSCYEKALEMQNDEFIKTTYMEFLVRNRMGYTYAENQEKK</sequence>
<evidence type="ECO:0000256" key="1">
    <source>
        <dbReference type="SAM" id="SignalP"/>
    </source>
</evidence>
<evidence type="ECO:0000313" key="2">
    <source>
        <dbReference type="EMBL" id="PKQ70000.1"/>
    </source>
</evidence>
<keyword evidence="3" id="KW-1185">Reference proteome</keyword>
<evidence type="ECO:0000313" key="3">
    <source>
        <dbReference type="Proteomes" id="UP000233387"/>
    </source>
</evidence>